<protein>
    <submittedName>
        <fullName evidence="1">Uncharacterized protein</fullName>
    </submittedName>
</protein>
<dbReference type="PANTHER" id="PTHR31252:SF11">
    <property type="entry name" value="DUF4419 DOMAIN-CONTAINING PROTEIN"/>
    <property type="match status" value="1"/>
</dbReference>
<proteinExistence type="predicted"/>
<dbReference type="Gene3D" id="1.20.120.1060">
    <property type="match status" value="1"/>
</dbReference>
<dbReference type="PANTHER" id="PTHR31252">
    <property type="entry name" value="DUF4419 DOMAIN-CONTAINING PROTEIN"/>
    <property type="match status" value="1"/>
</dbReference>
<dbReference type="Proteomes" id="UP001286456">
    <property type="component" value="Unassembled WGS sequence"/>
</dbReference>
<name>A0AAE0J6P5_9PEZI</name>
<reference evidence="1" key="2">
    <citation type="submission" date="2023-06" db="EMBL/GenBank/DDBJ databases">
        <authorList>
            <consortium name="Lawrence Berkeley National Laboratory"/>
            <person name="Haridas S."/>
            <person name="Hensen N."/>
            <person name="Bonometti L."/>
            <person name="Westerberg I."/>
            <person name="Brannstrom I.O."/>
            <person name="Guillou S."/>
            <person name="Cros-Aarteil S."/>
            <person name="Calhoun S."/>
            <person name="Kuo A."/>
            <person name="Mondo S."/>
            <person name="Pangilinan J."/>
            <person name="Riley R."/>
            <person name="Labutti K."/>
            <person name="Andreopoulos B."/>
            <person name="Lipzen A."/>
            <person name="Chen C."/>
            <person name="Yanf M."/>
            <person name="Daum C."/>
            <person name="Ng V."/>
            <person name="Clum A."/>
            <person name="Steindorff A."/>
            <person name="Ohm R."/>
            <person name="Martin F."/>
            <person name="Silar P."/>
            <person name="Natvig D."/>
            <person name="Lalanne C."/>
            <person name="Gautier V."/>
            <person name="Ament-Velasquez S.L."/>
            <person name="Kruys A."/>
            <person name="Hutchinson M.I."/>
            <person name="Powell A.J."/>
            <person name="Barry K."/>
            <person name="Miller A.N."/>
            <person name="Grigoriev I.V."/>
            <person name="Debuchy R."/>
            <person name="Gladieux P."/>
            <person name="Thoren M.H."/>
            <person name="Johannesson H."/>
        </authorList>
    </citation>
    <scope>NUCLEOTIDE SEQUENCE</scope>
    <source>
        <strain evidence="1">SMH4131-1</strain>
    </source>
</reference>
<dbReference type="AlphaFoldDB" id="A0AAE0J6P5"/>
<organism evidence="1 2">
    <name type="scientific">Cercophora scortea</name>
    <dbReference type="NCBI Taxonomy" id="314031"/>
    <lineage>
        <taxon>Eukaryota</taxon>
        <taxon>Fungi</taxon>
        <taxon>Dikarya</taxon>
        <taxon>Ascomycota</taxon>
        <taxon>Pezizomycotina</taxon>
        <taxon>Sordariomycetes</taxon>
        <taxon>Sordariomycetidae</taxon>
        <taxon>Sordariales</taxon>
        <taxon>Lasiosphaeriaceae</taxon>
        <taxon>Cercophora</taxon>
    </lineage>
</organism>
<sequence length="390" mass="42877">MPVTIKTANTTPTSWDRLAYDQKSIVNPRSHDAAHLLSESAPAEFKQLQGEGMILQSSFTDHTLAASYISPSKNGFVHAMVKAYSAHHHVRIRSEDVWFSILNQLNFYINKNAEDLRSLFVAHEGGKKELTIEMEPDRGGGGIKGTDYADFAKKMTHLLQENVVDPDLREWIMPDFSTTTDNDLVVASILMMGSLQAYFTYFCVTCCGIPSVTLLGERADWEKLLARLDGLPRLGKEPTTFASLLRPIIRRFIASFHNPTDPEVLDFWSRSVDVLGGSGSDTLTGWITAFCFWDSMGIRTYRPGGGLTLGDVTYGWLDLDTIPSGSSGVPVTVVYYGQVTSTRMVAGSVGIQAMTLSALVPCLPSTSARGDSGVLDTIQPVSGWWIFSTR</sequence>
<keyword evidence="2" id="KW-1185">Reference proteome</keyword>
<evidence type="ECO:0000313" key="1">
    <source>
        <dbReference type="EMBL" id="KAK3337575.1"/>
    </source>
</evidence>
<dbReference type="InterPro" id="IPR025533">
    <property type="entry name" value="DUF4419"/>
</dbReference>
<dbReference type="EMBL" id="JAUEPO010000001">
    <property type="protein sequence ID" value="KAK3337575.1"/>
    <property type="molecule type" value="Genomic_DNA"/>
</dbReference>
<reference evidence="1" key="1">
    <citation type="journal article" date="2023" name="Mol. Phylogenet. Evol.">
        <title>Genome-scale phylogeny and comparative genomics of the fungal order Sordariales.</title>
        <authorList>
            <person name="Hensen N."/>
            <person name="Bonometti L."/>
            <person name="Westerberg I."/>
            <person name="Brannstrom I.O."/>
            <person name="Guillou S."/>
            <person name="Cros-Aarteil S."/>
            <person name="Calhoun S."/>
            <person name="Haridas S."/>
            <person name="Kuo A."/>
            <person name="Mondo S."/>
            <person name="Pangilinan J."/>
            <person name="Riley R."/>
            <person name="LaButti K."/>
            <person name="Andreopoulos B."/>
            <person name="Lipzen A."/>
            <person name="Chen C."/>
            <person name="Yan M."/>
            <person name="Daum C."/>
            <person name="Ng V."/>
            <person name="Clum A."/>
            <person name="Steindorff A."/>
            <person name="Ohm R.A."/>
            <person name="Martin F."/>
            <person name="Silar P."/>
            <person name="Natvig D.O."/>
            <person name="Lalanne C."/>
            <person name="Gautier V."/>
            <person name="Ament-Velasquez S.L."/>
            <person name="Kruys A."/>
            <person name="Hutchinson M.I."/>
            <person name="Powell A.J."/>
            <person name="Barry K."/>
            <person name="Miller A.N."/>
            <person name="Grigoriev I.V."/>
            <person name="Debuchy R."/>
            <person name="Gladieux P."/>
            <person name="Hiltunen Thoren M."/>
            <person name="Johannesson H."/>
        </authorList>
    </citation>
    <scope>NUCLEOTIDE SEQUENCE</scope>
    <source>
        <strain evidence="1">SMH4131-1</strain>
    </source>
</reference>
<comment type="caution">
    <text evidence="1">The sequence shown here is derived from an EMBL/GenBank/DDBJ whole genome shotgun (WGS) entry which is preliminary data.</text>
</comment>
<evidence type="ECO:0000313" key="2">
    <source>
        <dbReference type="Proteomes" id="UP001286456"/>
    </source>
</evidence>
<gene>
    <name evidence="1" type="ORF">B0T19DRAFT_448024</name>
</gene>
<accession>A0AAE0J6P5</accession>
<dbReference type="Pfam" id="PF14388">
    <property type="entry name" value="DUF4419"/>
    <property type="match status" value="1"/>
</dbReference>